<name>A0A1C9EG85_ATV</name>
<dbReference type="EMBL" id="KX607102">
    <property type="protein sequence ID" value="AON96503.1"/>
    <property type="molecule type" value="Genomic_DNA"/>
</dbReference>
<reference evidence="1" key="1">
    <citation type="submission" date="2016-07" db="EMBL/GenBank/DDBJ databases">
        <authorList>
            <person name="Vestergaard G."/>
            <person name="Garrett R.A."/>
        </authorList>
    </citation>
    <scope>NUCLEOTIDE SEQUENCE [LARGE SCALE GENOMIC DNA]</scope>
    <source>
        <strain evidence="1">ATV.v1</strain>
    </source>
</reference>
<protein>
    <submittedName>
        <fullName evidence="1">Uncharacterized protein</fullName>
    </submittedName>
</protein>
<organism evidence="1">
    <name type="scientific">Acidianus two-tailed phage variant 1</name>
    <dbReference type="NCBI Taxonomy" id="1898550"/>
    <lineage>
        <taxon>Viruses</taxon>
        <taxon>Viruses incertae sedis</taxon>
        <taxon>Bicaudaviridae</taxon>
        <taxon>Bicaudavirus</taxon>
        <taxon>Acidianus two-tailed virus</taxon>
    </lineage>
</organism>
<dbReference type="Proteomes" id="UP000225139">
    <property type="component" value="Segment"/>
</dbReference>
<evidence type="ECO:0000313" key="1">
    <source>
        <dbReference type="EMBL" id="AON96503.1"/>
    </source>
</evidence>
<sequence>MERFLFEKVLSTQDYRDHMGKSMEEGIFVKVFPSKAIFVIYKEVEIIVKPDYAGDTIKVKYVFNSDELQKKLVEYFNKFNVPYKEISKNEVEVYYDPMYQLDCFDHMFEKLTMGDTDYIDSILGRLLPI</sequence>
<proteinExistence type="predicted"/>
<accession>A0A1C9EG85</accession>